<dbReference type="GO" id="GO:0003886">
    <property type="term" value="F:DNA (cytosine-5-)-methyltransferase activity"/>
    <property type="evidence" value="ECO:0007669"/>
    <property type="project" value="UniProtKB-EC"/>
</dbReference>
<dbReference type="SUPFAM" id="SSF53335">
    <property type="entry name" value="S-adenosyl-L-methionine-dependent methyltransferases"/>
    <property type="match status" value="1"/>
</dbReference>
<dbReference type="PRINTS" id="PR00105">
    <property type="entry name" value="C5METTRFRASE"/>
</dbReference>
<evidence type="ECO:0000256" key="7">
    <source>
        <dbReference type="RuleBase" id="RU000416"/>
    </source>
</evidence>
<dbReference type="AlphaFoldDB" id="A0A1H0W1M8"/>
<accession>A0A1H0W1M8</accession>
<keyword evidence="4" id="KW-0680">Restriction system</keyword>
<feature type="active site" evidence="6">
    <location>
        <position position="78"/>
    </location>
</feature>
<keyword evidence="1 6" id="KW-0489">Methyltransferase</keyword>
<dbReference type="InterPro" id="IPR050750">
    <property type="entry name" value="C5-MTase"/>
</dbReference>
<dbReference type="GO" id="GO:0032259">
    <property type="term" value="P:methylation"/>
    <property type="evidence" value="ECO:0007669"/>
    <property type="project" value="UniProtKB-KW"/>
</dbReference>
<evidence type="ECO:0000256" key="8">
    <source>
        <dbReference type="RuleBase" id="RU000417"/>
    </source>
</evidence>
<evidence type="ECO:0000313" key="9">
    <source>
        <dbReference type="EMBL" id="SDP84366.1"/>
    </source>
</evidence>
<dbReference type="PANTHER" id="PTHR46098">
    <property type="entry name" value="TRNA (CYTOSINE(38)-C(5))-METHYLTRANSFERASE"/>
    <property type="match status" value="1"/>
</dbReference>
<dbReference type="EC" id="2.1.1.37" evidence="8"/>
<evidence type="ECO:0000256" key="3">
    <source>
        <dbReference type="ARBA" id="ARBA00022691"/>
    </source>
</evidence>
<dbReference type="Gene3D" id="3.40.50.150">
    <property type="entry name" value="Vaccinia Virus protein VP39"/>
    <property type="match status" value="1"/>
</dbReference>
<dbReference type="PANTHER" id="PTHR46098:SF1">
    <property type="entry name" value="TRNA (CYTOSINE(38)-C(5))-METHYLTRANSFERASE"/>
    <property type="match status" value="1"/>
</dbReference>
<dbReference type="RefSeq" id="WP_092226321.1">
    <property type="nucleotide sequence ID" value="NZ_FNJI01000084.1"/>
</dbReference>
<reference evidence="10 11" key="1">
    <citation type="submission" date="2016-10" db="EMBL/GenBank/DDBJ databases">
        <authorList>
            <person name="de Groot N.N."/>
        </authorList>
    </citation>
    <scope>NUCLEOTIDE SEQUENCE [LARGE SCALE GENOMIC DNA]</scope>
    <source>
        <strain evidence="10 11">DSM 12130</strain>
    </source>
</reference>
<comment type="similarity">
    <text evidence="6 7">Belongs to the class I-like SAM-binding methyltransferase superfamily. C5-methyltransferase family.</text>
</comment>
<sequence length="273" mass="30844">MEQKLTLKVLDLFSGIGGFSLGLERAGMSTAAFCEIEPYCRKVLRKHWPDVPIFEDVRKLNATDITETIDLICGGYPCQPFSAAGKRRGSEDDRYLWTEYLRLIQELSPRWVVAENVAGHISMGLDQVLSDLESENYKSWTFVIPAVGVDAPHKRDRIWIVAYANSTRSDRNQNHKICARWDSIESCFGSLANTNRTGQQKQYATRLAERKGFDSWFSVEKRGKTRWPAEPGVGRVADGVSCRVDRLKALGNAVIPQIPEIIGRAIMQIELCY</sequence>
<dbReference type="EMBL" id="FNJI01000084">
    <property type="protein sequence ID" value="SDP84366.1"/>
    <property type="molecule type" value="Genomic_DNA"/>
</dbReference>
<evidence type="ECO:0000256" key="5">
    <source>
        <dbReference type="ARBA" id="ARBA00047422"/>
    </source>
</evidence>
<keyword evidence="2 6" id="KW-0808">Transferase</keyword>
<protein>
    <recommendedName>
        <fullName evidence="8">Cytosine-specific methyltransferase</fullName>
        <ecNumber evidence="8">2.1.1.37</ecNumber>
    </recommendedName>
</protein>
<comment type="catalytic activity">
    <reaction evidence="5 8">
        <text>a 2'-deoxycytidine in DNA + S-adenosyl-L-methionine = a 5-methyl-2'-deoxycytidine in DNA + S-adenosyl-L-homocysteine + H(+)</text>
        <dbReference type="Rhea" id="RHEA:13681"/>
        <dbReference type="Rhea" id="RHEA-COMP:11369"/>
        <dbReference type="Rhea" id="RHEA-COMP:11370"/>
        <dbReference type="ChEBI" id="CHEBI:15378"/>
        <dbReference type="ChEBI" id="CHEBI:57856"/>
        <dbReference type="ChEBI" id="CHEBI:59789"/>
        <dbReference type="ChEBI" id="CHEBI:85452"/>
        <dbReference type="ChEBI" id="CHEBI:85454"/>
        <dbReference type="EC" id="2.1.1.37"/>
    </reaction>
</comment>
<dbReference type="InterPro" id="IPR029063">
    <property type="entry name" value="SAM-dependent_MTases_sf"/>
</dbReference>
<evidence type="ECO:0000256" key="6">
    <source>
        <dbReference type="PROSITE-ProRule" id="PRU01016"/>
    </source>
</evidence>
<evidence type="ECO:0000313" key="11">
    <source>
        <dbReference type="Proteomes" id="UP000199073"/>
    </source>
</evidence>
<dbReference type="PROSITE" id="PS51679">
    <property type="entry name" value="SAM_MT_C5"/>
    <property type="match status" value="1"/>
</dbReference>
<keyword evidence="3 6" id="KW-0949">S-adenosyl-L-methionine</keyword>
<organism evidence="10 11">
    <name type="scientific">Desulforhopalus singaporensis</name>
    <dbReference type="NCBI Taxonomy" id="91360"/>
    <lineage>
        <taxon>Bacteria</taxon>
        <taxon>Pseudomonadati</taxon>
        <taxon>Thermodesulfobacteriota</taxon>
        <taxon>Desulfobulbia</taxon>
        <taxon>Desulfobulbales</taxon>
        <taxon>Desulfocapsaceae</taxon>
        <taxon>Desulforhopalus</taxon>
    </lineage>
</organism>
<evidence type="ECO:0000256" key="2">
    <source>
        <dbReference type="ARBA" id="ARBA00022679"/>
    </source>
</evidence>
<dbReference type="Pfam" id="PF00145">
    <property type="entry name" value="DNA_methylase"/>
    <property type="match status" value="1"/>
</dbReference>
<dbReference type="PROSITE" id="PS00094">
    <property type="entry name" value="C5_MTASE_1"/>
    <property type="match status" value="1"/>
</dbReference>
<name>A0A1H0W1M8_9BACT</name>
<keyword evidence="11" id="KW-1185">Reference proteome</keyword>
<dbReference type="InterPro" id="IPR018117">
    <property type="entry name" value="C5_DNA_meth_AS"/>
</dbReference>
<evidence type="ECO:0000256" key="1">
    <source>
        <dbReference type="ARBA" id="ARBA00022603"/>
    </source>
</evidence>
<dbReference type="OrthoDB" id="9813719at2"/>
<evidence type="ECO:0000256" key="4">
    <source>
        <dbReference type="ARBA" id="ARBA00022747"/>
    </source>
</evidence>
<dbReference type="GO" id="GO:0009307">
    <property type="term" value="P:DNA restriction-modification system"/>
    <property type="evidence" value="ECO:0007669"/>
    <property type="project" value="UniProtKB-KW"/>
</dbReference>
<dbReference type="NCBIfam" id="TIGR00675">
    <property type="entry name" value="dcm"/>
    <property type="match status" value="1"/>
</dbReference>
<proteinExistence type="inferred from homology"/>
<dbReference type="STRING" id="91360.SAMN05660330_04362"/>
<dbReference type="InterPro" id="IPR001525">
    <property type="entry name" value="C5_MeTfrase"/>
</dbReference>
<dbReference type="EMBL" id="FNJI01000086">
    <property type="protein sequence ID" value="SDP84599.1"/>
    <property type="molecule type" value="Genomic_DNA"/>
</dbReference>
<evidence type="ECO:0000313" key="10">
    <source>
        <dbReference type="EMBL" id="SDP84599.1"/>
    </source>
</evidence>
<dbReference type="Proteomes" id="UP000199073">
    <property type="component" value="Unassembled WGS sequence"/>
</dbReference>
<gene>
    <name evidence="9" type="ORF">SAMN05660330_04362</name>
    <name evidence="10" type="ORF">SAMN05660330_04374</name>
</gene>